<evidence type="ECO:0000256" key="4">
    <source>
        <dbReference type="PROSITE-ProRule" id="PRU00042"/>
    </source>
</evidence>
<dbReference type="Gene3D" id="3.30.160.60">
    <property type="entry name" value="Classic Zinc Finger"/>
    <property type="match status" value="1"/>
</dbReference>
<dbReference type="PROSITE" id="PS50297">
    <property type="entry name" value="ANK_REP_REGION"/>
    <property type="match status" value="1"/>
</dbReference>
<feature type="compositionally biased region" description="Polar residues" evidence="5">
    <location>
        <begin position="212"/>
        <end position="241"/>
    </location>
</feature>
<protein>
    <recommendedName>
        <fullName evidence="6">C2H2-type domain-containing protein</fullName>
    </recommendedName>
</protein>
<comment type="caution">
    <text evidence="7">The sequence shown here is derived from an EMBL/GenBank/DDBJ whole genome shotgun (WGS) entry which is preliminary data.</text>
</comment>
<accession>A0AAN6GZK1</accession>
<dbReference type="Pfam" id="PF12796">
    <property type="entry name" value="Ank_2"/>
    <property type="match status" value="1"/>
</dbReference>
<dbReference type="EMBL" id="JAUJLE010000827">
    <property type="protein sequence ID" value="KAK0950485.1"/>
    <property type="molecule type" value="Genomic_DNA"/>
</dbReference>
<evidence type="ECO:0000313" key="7">
    <source>
        <dbReference type="EMBL" id="KAK0950485.1"/>
    </source>
</evidence>
<keyword evidence="8" id="KW-1185">Reference proteome</keyword>
<dbReference type="PROSITE" id="PS50157">
    <property type="entry name" value="ZINC_FINGER_C2H2_2"/>
    <property type="match status" value="3"/>
</dbReference>
<dbReference type="InterPro" id="IPR013087">
    <property type="entry name" value="Znf_C2H2_type"/>
</dbReference>
<evidence type="ECO:0000256" key="2">
    <source>
        <dbReference type="ARBA" id="ARBA00023043"/>
    </source>
</evidence>
<dbReference type="Gene3D" id="1.25.40.20">
    <property type="entry name" value="Ankyrin repeat-containing domain"/>
    <property type="match status" value="1"/>
</dbReference>
<evidence type="ECO:0000256" key="3">
    <source>
        <dbReference type="PROSITE-ProRule" id="PRU00023"/>
    </source>
</evidence>
<feature type="domain" description="C2H2-type" evidence="6">
    <location>
        <begin position="68"/>
        <end position="100"/>
    </location>
</feature>
<keyword evidence="1" id="KW-0677">Repeat</keyword>
<evidence type="ECO:0000259" key="6">
    <source>
        <dbReference type="PROSITE" id="PS50157"/>
    </source>
</evidence>
<feature type="compositionally biased region" description="Basic and acidic residues" evidence="5">
    <location>
        <begin position="115"/>
        <end position="129"/>
    </location>
</feature>
<evidence type="ECO:0000256" key="5">
    <source>
        <dbReference type="SAM" id="MobiDB-lite"/>
    </source>
</evidence>
<dbReference type="GO" id="GO:0008270">
    <property type="term" value="F:zinc ion binding"/>
    <property type="evidence" value="ECO:0007669"/>
    <property type="project" value="UniProtKB-KW"/>
</dbReference>
<reference evidence="7" key="1">
    <citation type="submission" date="2023-06" db="EMBL/GenBank/DDBJ databases">
        <title>Black Yeasts Isolated from many extreme environments.</title>
        <authorList>
            <person name="Coleine C."/>
            <person name="Stajich J.E."/>
            <person name="Selbmann L."/>
        </authorList>
    </citation>
    <scope>NUCLEOTIDE SEQUENCE</scope>
    <source>
        <strain evidence="7">CCFEE 5200</strain>
    </source>
</reference>
<evidence type="ECO:0000256" key="1">
    <source>
        <dbReference type="ARBA" id="ARBA00022737"/>
    </source>
</evidence>
<feature type="domain" description="C2H2-type" evidence="6">
    <location>
        <begin position="104"/>
        <end position="134"/>
    </location>
</feature>
<dbReference type="Proteomes" id="UP001175353">
    <property type="component" value="Unassembled WGS sequence"/>
</dbReference>
<proteinExistence type="predicted"/>
<dbReference type="InterPro" id="IPR036770">
    <property type="entry name" value="Ankyrin_rpt-contain_sf"/>
</dbReference>
<keyword evidence="4" id="KW-0862">Zinc</keyword>
<dbReference type="AlphaFoldDB" id="A0AAN6GZK1"/>
<feature type="compositionally biased region" description="Low complexity" evidence="5">
    <location>
        <begin position="311"/>
        <end position="321"/>
    </location>
</feature>
<evidence type="ECO:0000313" key="8">
    <source>
        <dbReference type="Proteomes" id="UP001175353"/>
    </source>
</evidence>
<name>A0AAN6GZK1_9PEZI</name>
<organism evidence="7 8">
    <name type="scientific">Friedmanniomyces endolithicus</name>
    <dbReference type="NCBI Taxonomy" id="329885"/>
    <lineage>
        <taxon>Eukaryota</taxon>
        <taxon>Fungi</taxon>
        <taxon>Dikarya</taxon>
        <taxon>Ascomycota</taxon>
        <taxon>Pezizomycotina</taxon>
        <taxon>Dothideomycetes</taxon>
        <taxon>Dothideomycetidae</taxon>
        <taxon>Mycosphaerellales</taxon>
        <taxon>Teratosphaeriaceae</taxon>
        <taxon>Friedmanniomyces</taxon>
    </lineage>
</organism>
<sequence>MEVPSALYSGFLAFPDIYIAANLAPISEEANVQLDEDHHILTPDATQDKKDPIDNEPARPRKRAKLTYSCAPCGKSYTESRSLARHKHTSDHRRHAGLAPLARIPCAYSSCSKSFTREHDRRRHEEEKHNGRRRPSAAHGDSSHISSQSDREDLSKSPVKAGKQETVFFDDDASQTWTGWDNLAPQVEGVPGPADRTCIPVGKVKLGMAGSPQRSTNDTSTSNAPRPSTSPGDCSVTNYRDIQSWYHDDSDSEDETERDELMEPRPDTQLSQKTTKSSAADSAIDLSDDQPHEPKRPSITTIDYRSERSDVSSSSSSVNNEQMERKIVPQRPEPPSRPKTSVIQKPGKITTVSTTTPTLCVFCDIPLSGDEGTLMIHLRQHLDALRGRQPHMCQPCDTGFVHRADLDKHQNSVKLHAHCGFQFDHLRPCTGHHPPSETIPDALFTDRDSFRLCEQLRHWEFWQLRLYIEEIKRLTIKRNCETGTTYSIEALFKKSRESMSSFAISVNTYGSAPCDRVAGGQLDIGGLKHRMKMMSLKSSTTARRLPQMLRSTSNLNKALFSAVTSGDQPEVKVKVLVALGADPNTVIGDQSILSAAAKCADVETVKALIQLGASVHTSERKYGSPLSSAAHANKPDICETLIAAGASPTQAGGKYGSPLSAAAAAGHLATAALLLDHGAYLEQEAGECFTALSNAAARGNIEMLLFLLERGANGNHFGGDEGSPLGFAVWYGHIKTAQVLISEGVDVNPPPTKHGSVLSAAILELVRREGCLKSTVDMVALLLEAGADVNLPELGLYNPLTLAAAHADLKVMPGVVSMLLANGADAKGNGTKSKALQLAKKARQTWKHKESFMAISASCDEIEVKIENCYEVTRPLKQAGATDDT</sequence>
<dbReference type="SMART" id="SM00248">
    <property type="entry name" value="ANK"/>
    <property type="match status" value="8"/>
</dbReference>
<feature type="region of interest" description="Disordered" evidence="5">
    <location>
        <begin position="41"/>
        <end position="65"/>
    </location>
</feature>
<feature type="domain" description="C2H2-type" evidence="6">
    <location>
        <begin position="391"/>
        <end position="417"/>
    </location>
</feature>
<dbReference type="PROSITE" id="PS00028">
    <property type="entry name" value="ZINC_FINGER_C2H2_1"/>
    <property type="match status" value="2"/>
</dbReference>
<dbReference type="PROSITE" id="PS50088">
    <property type="entry name" value="ANK_REPEAT"/>
    <property type="match status" value="1"/>
</dbReference>
<keyword evidence="2 3" id="KW-0040">ANK repeat</keyword>
<dbReference type="PANTHER" id="PTHR24171:SF10">
    <property type="entry name" value="ANKYRIN REPEAT DOMAIN-CONTAINING PROTEIN 29-LIKE"/>
    <property type="match status" value="1"/>
</dbReference>
<dbReference type="SUPFAM" id="SSF48403">
    <property type="entry name" value="Ankyrin repeat"/>
    <property type="match status" value="1"/>
</dbReference>
<keyword evidence="4" id="KW-0479">Metal-binding</keyword>
<dbReference type="SMART" id="SM00355">
    <property type="entry name" value="ZnF_C2H2"/>
    <property type="match status" value="4"/>
</dbReference>
<keyword evidence="4" id="KW-0863">Zinc-finger</keyword>
<dbReference type="PANTHER" id="PTHR24171">
    <property type="entry name" value="ANKYRIN REPEAT DOMAIN-CONTAINING PROTEIN 39-RELATED"/>
    <property type="match status" value="1"/>
</dbReference>
<feature type="region of interest" description="Disordered" evidence="5">
    <location>
        <begin position="115"/>
        <end position="344"/>
    </location>
</feature>
<dbReference type="InterPro" id="IPR002110">
    <property type="entry name" value="Ankyrin_rpt"/>
</dbReference>
<gene>
    <name evidence="7" type="ORF">LTR91_025630</name>
</gene>
<feature type="repeat" description="ANK" evidence="3">
    <location>
        <begin position="720"/>
        <end position="752"/>
    </location>
</feature>
<feature type="compositionally biased region" description="Basic and acidic residues" evidence="5">
    <location>
        <begin position="41"/>
        <end position="59"/>
    </location>
</feature>